<keyword evidence="3" id="KW-1185">Reference proteome</keyword>
<keyword evidence="1" id="KW-1133">Transmembrane helix</keyword>
<evidence type="ECO:0000313" key="2">
    <source>
        <dbReference type="EMBL" id="MBE9608353.1"/>
    </source>
</evidence>
<dbReference type="RefSeq" id="WP_194114844.1">
    <property type="nucleotide sequence ID" value="NZ_JADFUA010000001.1"/>
</dbReference>
<comment type="caution">
    <text evidence="2">The sequence shown here is derived from an EMBL/GenBank/DDBJ whole genome shotgun (WGS) entry which is preliminary data.</text>
</comment>
<reference evidence="2 3" key="1">
    <citation type="submission" date="2020-10" db="EMBL/GenBank/DDBJ databases">
        <title>The genome sequence of Chitinilyticum litopenaei 4Y14.</title>
        <authorList>
            <person name="Liu Y."/>
        </authorList>
    </citation>
    <scope>NUCLEOTIDE SEQUENCE [LARGE SCALE GENOMIC DNA]</scope>
    <source>
        <strain evidence="2 3">4Y14</strain>
    </source>
</reference>
<feature type="transmembrane region" description="Helical" evidence="1">
    <location>
        <begin position="20"/>
        <end position="36"/>
    </location>
</feature>
<dbReference type="Proteomes" id="UP000604481">
    <property type="component" value="Unassembled WGS sequence"/>
</dbReference>
<evidence type="ECO:0000256" key="1">
    <source>
        <dbReference type="SAM" id="Phobius"/>
    </source>
</evidence>
<sequence>MDLATAHRVLASWDRPLPRYFFWYLLIPAALTVQRADPAHFNYLGAGGVRLRWWYLLRLLLAALLLIGLAQPAVAVALPESLLLLVRLVVLHELALSLVSALAYWAMREPSA</sequence>
<feature type="transmembrane region" description="Helical" evidence="1">
    <location>
        <begin position="56"/>
        <end position="78"/>
    </location>
</feature>
<proteinExistence type="predicted"/>
<name>A0A8J7K7N7_9NEIS</name>
<protein>
    <submittedName>
        <fullName evidence="2">Uncharacterized protein</fullName>
    </submittedName>
</protein>
<gene>
    <name evidence="2" type="ORF">INR99_03230</name>
</gene>
<keyword evidence="1" id="KW-0812">Transmembrane</keyword>
<organism evidence="2 3">
    <name type="scientific">Chitinilyticum piscinae</name>
    <dbReference type="NCBI Taxonomy" id="2866724"/>
    <lineage>
        <taxon>Bacteria</taxon>
        <taxon>Pseudomonadati</taxon>
        <taxon>Pseudomonadota</taxon>
        <taxon>Betaproteobacteria</taxon>
        <taxon>Neisseriales</taxon>
        <taxon>Chitinibacteraceae</taxon>
        <taxon>Chitinilyticum</taxon>
    </lineage>
</organism>
<evidence type="ECO:0000313" key="3">
    <source>
        <dbReference type="Proteomes" id="UP000604481"/>
    </source>
</evidence>
<accession>A0A8J7K7N7</accession>
<dbReference type="EMBL" id="JADFUA010000001">
    <property type="protein sequence ID" value="MBE9608353.1"/>
    <property type="molecule type" value="Genomic_DNA"/>
</dbReference>
<feature type="transmembrane region" description="Helical" evidence="1">
    <location>
        <begin position="84"/>
        <end position="107"/>
    </location>
</feature>
<dbReference type="AlphaFoldDB" id="A0A8J7K7N7"/>
<keyword evidence="1" id="KW-0472">Membrane</keyword>